<dbReference type="RefSeq" id="XP_039472548.1">
    <property type="nucleotide sequence ID" value="XM_039616614.1"/>
</dbReference>
<feature type="chain" id="PRO_5044295783" description="C-type lectin domain-containing protein" evidence="2">
    <location>
        <begin position="20"/>
        <end position="316"/>
    </location>
</feature>
<evidence type="ECO:0000313" key="4">
    <source>
        <dbReference type="Ensembl" id="ENSOABP00000073154.1"/>
    </source>
</evidence>
<dbReference type="Ensembl" id="ENSOABT00000080686.1">
    <property type="protein sequence ID" value="ENSOABP00000073154.1"/>
    <property type="gene ID" value="ENSOABG00000033213.1"/>
</dbReference>
<keyword evidence="5" id="KW-1185">Reference proteome</keyword>
<keyword evidence="2" id="KW-0732">Signal</keyword>
<dbReference type="Pfam" id="PF00059">
    <property type="entry name" value="Lectin_C"/>
    <property type="match status" value="2"/>
</dbReference>
<dbReference type="GeneID" id="120441450"/>
<dbReference type="RefSeq" id="XP_039472550.1">
    <property type="nucleotide sequence ID" value="XM_039616616.1"/>
</dbReference>
<protein>
    <recommendedName>
        <fullName evidence="3">C-type lectin domain-containing protein</fullName>
    </recommendedName>
</protein>
<dbReference type="SMART" id="SM00034">
    <property type="entry name" value="CLECT"/>
    <property type="match status" value="2"/>
</dbReference>
<feature type="domain" description="C-type lectin" evidence="3">
    <location>
        <begin position="138"/>
        <end position="247"/>
    </location>
</feature>
<name>A0AAZ1XZW5_OREAU</name>
<reference evidence="4" key="2">
    <citation type="submission" date="2025-08" db="UniProtKB">
        <authorList>
            <consortium name="Ensembl"/>
        </authorList>
    </citation>
    <scope>IDENTIFICATION</scope>
</reference>
<evidence type="ECO:0000256" key="2">
    <source>
        <dbReference type="SAM" id="SignalP"/>
    </source>
</evidence>
<evidence type="ECO:0000256" key="1">
    <source>
        <dbReference type="ARBA" id="ARBA00023157"/>
    </source>
</evidence>
<dbReference type="InterPro" id="IPR018378">
    <property type="entry name" value="C-type_lectin_CS"/>
</dbReference>
<sequence>MVLTVILLLVSGYVTLCSPAHREFYLINEDKIWDDAQSYCRSKYTDLATIGSQDDMQRLVNMVSASGVTAEMWIGLTETGPAAWLWSVGETQISDGVVEYTNWASLPSSTDNCGGMSYDGKWFSAPCTTTLPYVCQDIGSSGFYVVFQGTSWIYAQQDCRMNNKDLASARSQMENLVLQQIINGAALSSVWIGLFRDDWKWSDQSNSSFRYWATGQPNNDGVCTLYSPSLTGFMDRGCTYSIPFICYEGSANQETKHTRTVKVEFKSSLNLNDFNVSDAILQQIQSKYQNAKVQWRVQPDGKIFHKEEEKEIKDAC</sequence>
<dbReference type="Proteomes" id="UP000472276">
    <property type="component" value="Unassembled WGS sequence"/>
</dbReference>
<dbReference type="InterPro" id="IPR016186">
    <property type="entry name" value="C-type_lectin-like/link_sf"/>
</dbReference>
<evidence type="ECO:0000313" key="5">
    <source>
        <dbReference type="Proteomes" id="UP000472276"/>
    </source>
</evidence>
<dbReference type="Gene3D" id="3.10.100.10">
    <property type="entry name" value="Mannose-Binding Protein A, subunit A"/>
    <property type="match status" value="2"/>
</dbReference>
<feature type="signal peptide" evidence="2">
    <location>
        <begin position="1"/>
        <end position="19"/>
    </location>
</feature>
<evidence type="ECO:0000259" key="3">
    <source>
        <dbReference type="PROSITE" id="PS50041"/>
    </source>
</evidence>
<keyword evidence="1" id="KW-1015">Disulfide bond</keyword>
<feature type="domain" description="C-type lectin" evidence="3">
    <location>
        <begin position="24"/>
        <end position="136"/>
    </location>
</feature>
<dbReference type="PROSITE" id="PS00615">
    <property type="entry name" value="C_TYPE_LECTIN_1"/>
    <property type="match status" value="1"/>
</dbReference>
<dbReference type="PANTHER" id="PTHR45784">
    <property type="entry name" value="C-TYPE LECTIN DOMAIN FAMILY 20 MEMBER A-RELATED"/>
    <property type="match status" value="1"/>
</dbReference>
<organism evidence="4 5">
    <name type="scientific">Oreochromis aureus</name>
    <name type="common">Israeli tilapia</name>
    <name type="synonym">Chromis aureus</name>
    <dbReference type="NCBI Taxonomy" id="47969"/>
    <lineage>
        <taxon>Eukaryota</taxon>
        <taxon>Metazoa</taxon>
        <taxon>Chordata</taxon>
        <taxon>Craniata</taxon>
        <taxon>Vertebrata</taxon>
        <taxon>Euteleostomi</taxon>
        <taxon>Actinopterygii</taxon>
        <taxon>Neopterygii</taxon>
        <taxon>Teleostei</taxon>
        <taxon>Neoteleostei</taxon>
        <taxon>Acanthomorphata</taxon>
        <taxon>Ovalentaria</taxon>
        <taxon>Cichlomorphae</taxon>
        <taxon>Cichliformes</taxon>
        <taxon>Cichlidae</taxon>
        <taxon>African cichlids</taxon>
        <taxon>Pseudocrenilabrinae</taxon>
        <taxon>Oreochromini</taxon>
        <taxon>Oreochromis</taxon>
    </lineage>
</organism>
<proteinExistence type="predicted"/>
<dbReference type="InterPro" id="IPR016187">
    <property type="entry name" value="CTDL_fold"/>
</dbReference>
<accession>A0AAZ1XZW5</accession>
<reference evidence="5" key="1">
    <citation type="submission" date="2020-03" db="EMBL/GenBank/DDBJ databases">
        <title>Evolution of repeat sequences and sex chromosomes of tilapia species revealed by chromosome-level genomes.</title>
        <authorList>
            <person name="Xu L."/>
            <person name="Tao W."/>
            <person name="Wang D."/>
            <person name="Zhou Q."/>
        </authorList>
    </citation>
    <scope>NUCLEOTIDE SEQUENCE [LARGE SCALE GENOMIC DNA]</scope>
    <source>
        <strain evidence="5">Israel</strain>
    </source>
</reference>
<gene>
    <name evidence="4" type="primary">LOC120441450</name>
</gene>
<dbReference type="SUPFAM" id="SSF56436">
    <property type="entry name" value="C-type lectin-like"/>
    <property type="match status" value="2"/>
</dbReference>
<reference evidence="4" key="3">
    <citation type="submission" date="2025-09" db="UniProtKB">
        <authorList>
            <consortium name="Ensembl"/>
        </authorList>
    </citation>
    <scope>IDENTIFICATION</scope>
</reference>
<dbReference type="PROSITE" id="PS50041">
    <property type="entry name" value="C_TYPE_LECTIN_2"/>
    <property type="match status" value="2"/>
</dbReference>
<dbReference type="AlphaFoldDB" id="A0AAZ1XZW5"/>
<dbReference type="RefSeq" id="XP_039472547.1">
    <property type="nucleotide sequence ID" value="XM_039616613.1"/>
</dbReference>
<dbReference type="KEGG" id="oau:120441450"/>
<dbReference type="RefSeq" id="XP_039472549.1">
    <property type="nucleotide sequence ID" value="XM_039616615.1"/>
</dbReference>
<dbReference type="PANTHER" id="PTHR45784:SF3">
    <property type="entry name" value="C-TYPE LECTIN DOMAIN FAMILY 4 MEMBER K-LIKE-RELATED"/>
    <property type="match status" value="1"/>
</dbReference>
<dbReference type="InterPro" id="IPR001304">
    <property type="entry name" value="C-type_lectin-like"/>
</dbReference>